<dbReference type="PANTHER" id="PTHR35983:SF1">
    <property type="entry name" value="UPF0166 PROTEIN TM_0021"/>
    <property type="match status" value="1"/>
</dbReference>
<reference evidence="2 3" key="1">
    <citation type="submission" date="2019-06" db="EMBL/GenBank/DDBJ databases">
        <authorList>
            <person name="Lee I."/>
            <person name="Jang G.I."/>
            <person name="Hwang C.Y."/>
        </authorList>
    </citation>
    <scope>NUCLEOTIDE SEQUENCE [LARGE SCALE GENOMIC DNA]</scope>
    <source>
        <strain evidence="2 3">PAMC 28131</strain>
    </source>
</reference>
<proteinExistence type="inferred from homology"/>
<dbReference type="AlphaFoldDB" id="A0A501XKE4"/>
<dbReference type="Proteomes" id="UP000319897">
    <property type="component" value="Unassembled WGS sequence"/>
</dbReference>
<protein>
    <submittedName>
        <fullName evidence="2">DUF190 domain-containing protein</fullName>
    </submittedName>
</protein>
<evidence type="ECO:0000313" key="2">
    <source>
        <dbReference type="EMBL" id="TPE60744.1"/>
    </source>
</evidence>
<comment type="similarity">
    <text evidence="1">Belongs to the UPF0166 family.</text>
</comment>
<dbReference type="EMBL" id="VFSU01000025">
    <property type="protein sequence ID" value="TPE60744.1"/>
    <property type="molecule type" value="Genomic_DNA"/>
</dbReference>
<accession>A0A501XKE4</accession>
<dbReference type="InterPro" id="IPR015867">
    <property type="entry name" value="N-reg_PII/ATP_PRibTrfase_C"/>
</dbReference>
<sequence>MTESMKLLRIYTDEAAYFGDHKLYAVIATRARDAHLAGATVLRAMVGFGRSSHVHRRHVLENDQSMVIEIVDTEARVRAFVETLTDLPEAGLITLETVEVLS</sequence>
<dbReference type="PANTHER" id="PTHR35983">
    <property type="entry name" value="UPF0166 PROTEIN TM_0021"/>
    <property type="match status" value="1"/>
</dbReference>
<organism evidence="2 3">
    <name type="scientific">Sandaracinobacter neustonicus</name>
    <dbReference type="NCBI Taxonomy" id="1715348"/>
    <lineage>
        <taxon>Bacteria</taxon>
        <taxon>Pseudomonadati</taxon>
        <taxon>Pseudomonadota</taxon>
        <taxon>Alphaproteobacteria</taxon>
        <taxon>Sphingomonadales</taxon>
        <taxon>Sphingosinicellaceae</taxon>
        <taxon>Sandaracinobacter</taxon>
    </lineage>
</organism>
<name>A0A501XKE4_9SPHN</name>
<comment type="caution">
    <text evidence="2">The sequence shown here is derived from an EMBL/GenBank/DDBJ whole genome shotgun (WGS) entry which is preliminary data.</text>
</comment>
<evidence type="ECO:0000313" key="3">
    <source>
        <dbReference type="Proteomes" id="UP000319897"/>
    </source>
</evidence>
<dbReference type="Gene3D" id="3.30.70.120">
    <property type="match status" value="1"/>
</dbReference>
<gene>
    <name evidence="2" type="ORF">FJQ54_10350</name>
</gene>
<dbReference type="OrthoDB" id="9795599at2"/>
<evidence type="ECO:0000256" key="1">
    <source>
        <dbReference type="ARBA" id="ARBA00010554"/>
    </source>
</evidence>
<keyword evidence="3" id="KW-1185">Reference proteome</keyword>
<dbReference type="InterPro" id="IPR011322">
    <property type="entry name" value="N-reg_PII-like_a/b"/>
</dbReference>
<dbReference type="InterPro" id="IPR003793">
    <property type="entry name" value="UPF0166"/>
</dbReference>
<dbReference type="Pfam" id="PF02641">
    <property type="entry name" value="DUF190"/>
    <property type="match status" value="1"/>
</dbReference>
<dbReference type="SUPFAM" id="SSF54913">
    <property type="entry name" value="GlnB-like"/>
    <property type="match status" value="1"/>
</dbReference>